<dbReference type="EMBL" id="JAJJMB010001716">
    <property type="protein sequence ID" value="KAI3955861.1"/>
    <property type="molecule type" value="Genomic_DNA"/>
</dbReference>
<comment type="subcellular location">
    <subcellularLocation>
        <location evidence="1">Cell membrane</location>
        <topology evidence="1">Single-pass membrane protein</topology>
    </subcellularLocation>
    <subcellularLocation>
        <location evidence="2">Endoplasmic reticulum membrane</location>
    </subcellularLocation>
</comment>
<evidence type="ECO:0000256" key="1">
    <source>
        <dbReference type="ARBA" id="ARBA00004162"/>
    </source>
</evidence>
<name>A0AAD4TIC1_9MAGN</name>
<keyword evidence="15" id="KW-1185">Reference proteome</keyword>
<evidence type="ECO:0000256" key="7">
    <source>
        <dbReference type="ARBA" id="ARBA00023315"/>
    </source>
</evidence>
<dbReference type="InterPro" id="IPR045034">
    <property type="entry name" value="O-acyltransferase_WSD1-like"/>
</dbReference>
<evidence type="ECO:0000259" key="13">
    <source>
        <dbReference type="Pfam" id="PF06974"/>
    </source>
</evidence>
<comment type="catalytic activity">
    <reaction evidence="10">
        <text>an acyl-CoA + a 1,2-diacyl-sn-glycerol = a triacyl-sn-glycerol + CoA</text>
        <dbReference type="Rhea" id="RHEA:10868"/>
        <dbReference type="ChEBI" id="CHEBI:17815"/>
        <dbReference type="ChEBI" id="CHEBI:57287"/>
        <dbReference type="ChEBI" id="CHEBI:58342"/>
        <dbReference type="ChEBI" id="CHEBI:64615"/>
        <dbReference type="EC" id="2.3.1.20"/>
    </reaction>
</comment>
<dbReference type="GO" id="GO:0019432">
    <property type="term" value="P:triglyceride biosynthetic process"/>
    <property type="evidence" value="ECO:0007669"/>
    <property type="project" value="TreeGrafter"/>
</dbReference>
<evidence type="ECO:0000259" key="12">
    <source>
        <dbReference type="Pfam" id="PF03007"/>
    </source>
</evidence>
<dbReference type="Pfam" id="PF06974">
    <property type="entry name" value="WS_DGAT_C"/>
    <property type="match status" value="1"/>
</dbReference>
<sequence length="473" mass="52707">MEERKLKGSICDEEQHQEEKEPVSPTGQYYNSKALCVSILAVLESEVPIDDSSALDLLKSVFLPINPRFSSIMVTDENGGKYWKKVNIKVEDHLNVPVIPNGLSFESHEEYFQEYLTKLALEQLPQCRPLWEMHIFKYPTTNAAGTIIFKLHHALGDGYSLMGALFSCLQRTDNPSLPLTLPKIRSPDYMKKSVVGLFSLFMNTVKDFAWSLAKSSVLEDDVTPIRSGTFGTEFKPVSITTVTFSLDQIKQIKAKLGGTITDVIASIIFYGTRQYMEASSKGSGIAHSTALVLVNTREITTYQTVQEMAKPDTKAPWGNNFGFIHVPIPEMSNAKTYDPIDDYVSKATKMITEKKNSLAVSLTGSLLEMVRRFKDSEVVAKYIHGISQKTSMVITNMIGPVEQVSLADHPVTGLYFMVVNVPQNLTITAVSYMGKLRITVGADKELINDKLFNRCMEDAFETIFNDAINATSS</sequence>
<evidence type="ECO:0000256" key="5">
    <source>
        <dbReference type="ARBA" id="ARBA00022679"/>
    </source>
</evidence>
<evidence type="ECO:0000256" key="3">
    <source>
        <dbReference type="ARBA" id="ARBA00004771"/>
    </source>
</evidence>
<dbReference type="Pfam" id="PF03007">
    <property type="entry name" value="WS_DGAT_cat"/>
    <property type="match status" value="1"/>
</dbReference>
<evidence type="ECO:0000256" key="8">
    <source>
        <dbReference type="ARBA" id="ARBA00024360"/>
    </source>
</evidence>
<accession>A0AAD4TIC1</accession>
<dbReference type="PANTHER" id="PTHR31650:SF34">
    <property type="entry name" value="O-ACYLTRANSFERASE WSD1-LIKE ISOFORM X1"/>
    <property type="match status" value="1"/>
</dbReference>
<organism evidence="14 15">
    <name type="scientific">Papaver atlanticum</name>
    <dbReference type="NCBI Taxonomy" id="357466"/>
    <lineage>
        <taxon>Eukaryota</taxon>
        <taxon>Viridiplantae</taxon>
        <taxon>Streptophyta</taxon>
        <taxon>Embryophyta</taxon>
        <taxon>Tracheophyta</taxon>
        <taxon>Spermatophyta</taxon>
        <taxon>Magnoliopsida</taxon>
        <taxon>Ranunculales</taxon>
        <taxon>Papaveraceae</taxon>
        <taxon>Papaveroideae</taxon>
        <taxon>Papaver</taxon>
    </lineage>
</organism>
<dbReference type="GO" id="GO:0047196">
    <property type="term" value="F:long-chain-alcohol O-fatty-acyltransferase activity"/>
    <property type="evidence" value="ECO:0007669"/>
    <property type="project" value="UniProtKB-EC"/>
</dbReference>
<keyword evidence="5" id="KW-0808">Transferase</keyword>
<feature type="domain" description="O-acyltransferase WSD1-like N-terminal" evidence="12">
    <location>
        <begin position="111"/>
        <end position="264"/>
    </location>
</feature>
<dbReference type="GO" id="GO:0004144">
    <property type="term" value="F:diacylglycerol O-acyltransferase activity"/>
    <property type="evidence" value="ECO:0007669"/>
    <property type="project" value="UniProtKB-EC"/>
</dbReference>
<evidence type="ECO:0000256" key="4">
    <source>
        <dbReference type="ARBA" id="ARBA00005189"/>
    </source>
</evidence>
<reference evidence="14" key="1">
    <citation type="submission" date="2022-04" db="EMBL/GenBank/DDBJ databases">
        <title>A functionally conserved STORR gene fusion in Papaver species that diverged 16.8 million years ago.</title>
        <authorList>
            <person name="Catania T."/>
        </authorList>
    </citation>
    <scope>NUCLEOTIDE SEQUENCE</scope>
    <source>
        <strain evidence="14">S-188037</strain>
    </source>
</reference>
<evidence type="ECO:0000256" key="9">
    <source>
        <dbReference type="ARBA" id="ARBA00047604"/>
    </source>
</evidence>
<comment type="similarity">
    <text evidence="8">In the N-terminal section; belongs to the long-chain O-acyltransferase family.</text>
</comment>
<feature type="region of interest" description="Disordered" evidence="11">
    <location>
        <begin position="1"/>
        <end position="25"/>
    </location>
</feature>
<keyword evidence="7" id="KW-0012">Acyltransferase</keyword>
<proteinExistence type="inferred from homology"/>
<dbReference type="GO" id="GO:0005789">
    <property type="term" value="C:endoplasmic reticulum membrane"/>
    <property type="evidence" value="ECO:0007669"/>
    <property type="project" value="UniProtKB-SubCell"/>
</dbReference>
<evidence type="ECO:0000256" key="2">
    <source>
        <dbReference type="ARBA" id="ARBA00004586"/>
    </source>
</evidence>
<comment type="pathway">
    <text evidence="3">Glycerolipid metabolism; triacylglycerol biosynthesis.</text>
</comment>
<comment type="caution">
    <text evidence="14">The sequence shown here is derived from an EMBL/GenBank/DDBJ whole genome shotgun (WGS) entry which is preliminary data.</text>
</comment>
<comment type="pathway">
    <text evidence="4">Lipid metabolism.</text>
</comment>
<evidence type="ECO:0000313" key="15">
    <source>
        <dbReference type="Proteomes" id="UP001202328"/>
    </source>
</evidence>
<keyword evidence="6" id="KW-0256">Endoplasmic reticulum</keyword>
<evidence type="ECO:0000256" key="6">
    <source>
        <dbReference type="ARBA" id="ARBA00022824"/>
    </source>
</evidence>
<dbReference type="Proteomes" id="UP001202328">
    <property type="component" value="Unassembled WGS sequence"/>
</dbReference>
<evidence type="ECO:0008006" key="16">
    <source>
        <dbReference type="Google" id="ProtNLM"/>
    </source>
</evidence>
<protein>
    <recommendedName>
        <fullName evidence="16">Diacylglycerol O-acyltransferase</fullName>
    </recommendedName>
</protein>
<comment type="catalytic activity">
    <reaction evidence="9">
        <text>a long chain fatty alcohol + a fatty acyl-CoA = a long-chain alcohol wax ester + CoA</text>
        <dbReference type="Rhea" id="RHEA:38443"/>
        <dbReference type="ChEBI" id="CHEBI:17135"/>
        <dbReference type="ChEBI" id="CHEBI:57287"/>
        <dbReference type="ChEBI" id="CHEBI:77636"/>
        <dbReference type="ChEBI" id="CHEBI:235323"/>
        <dbReference type="EC" id="2.3.1.75"/>
    </reaction>
</comment>
<evidence type="ECO:0000256" key="11">
    <source>
        <dbReference type="SAM" id="MobiDB-lite"/>
    </source>
</evidence>
<gene>
    <name evidence="14" type="ORF">MKW98_006221</name>
</gene>
<feature type="domain" description="O-acyltransferase WSD1 C-terminal" evidence="13">
    <location>
        <begin position="317"/>
        <end position="463"/>
    </location>
</feature>
<dbReference type="InterPro" id="IPR009721">
    <property type="entry name" value="O-acyltransferase_WSD1_C"/>
</dbReference>
<dbReference type="PANTHER" id="PTHR31650">
    <property type="entry name" value="O-ACYLTRANSFERASE (WSD1-LIKE) FAMILY PROTEIN"/>
    <property type="match status" value="1"/>
</dbReference>
<dbReference type="InterPro" id="IPR004255">
    <property type="entry name" value="O-acyltransferase_WSD1_N"/>
</dbReference>
<feature type="compositionally biased region" description="Basic and acidic residues" evidence="11">
    <location>
        <begin position="13"/>
        <end position="22"/>
    </location>
</feature>
<evidence type="ECO:0000256" key="10">
    <source>
        <dbReference type="ARBA" id="ARBA00048109"/>
    </source>
</evidence>
<dbReference type="AlphaFoldDB" id="A0AAD4TIC1"/>
<dbReference type="GO" id="GO:0005886">
    <property type="term" value="C:plasma membrane"/>
    <property type="evidence" value="ECO:0007669"/>
    <property type="project" value="UniProtKB-SubCell"/>
</dbReference>
<evidence type="ECO:0000313" key="14">
    <source>
        <dbReference type="EMBL" id="KAI3955861.1"/>
    </source>
</evidence>